<evidence type="ECO:0000313" key="2">
    <source>
        <dbReference type="Proteomes" id="UP000631312"/>
    </source>
</evidence>
<organism evidence="1 2">
    <name type="scientific">Actinoplanes lobatus</name>
    <dbReference type="NCBI Taxonomy" id="113568"/>
    <lineage>
        <taxon>Bacteria</taxon>
        <taxon>Bacillati</taxon>
        <taxon>Actinomycetota</taxon>
        <taxon>Actinomycetes</taxon>
        <taxon>Micromonosporales</taxon>
        <taxon>Micromonosporaceae</taxon>
        <taxon>Actinoplanes</taxon>
    </lineage>
</organism>
<protein>
    <recommendedName>
        <fullName evidence="3">Transposase</fullName>
    </recommendedName>
</protein>
<accession>A0ABQ4AXT0</accession>
<dbReference type="EMBL" id="BOMP01000167">
    <property type="protein sequence ID" value="GIE45590.1"/>
    <property type="molecule type" value="Genomic_DNA"/>
</dbReference>
<evidence type="ECO:0000313" key="1">
    <source>
        <dbReference type="EMBL" id="GIE45590.1"/>
    </source>
</evidence>
<reference evidence="1 2" key="1">
    <citation type="submission" date="2021-01" db="EMBL/GenBank/DDBJ databases">
        <title>Whole genome shotgun sequence of Actinoplanes lobatus NBRC 12513.</title>
        <authorList>
            <person name="Komaki H."/>
            <person name="Tamura T."/>
        </authorList>
    </citation>
    <scope>NUCLEOTIDE SEQUENCE [LARGE SCALE GENOMIC DNA]</scope>
    <source>
        <strain evidence="1 2">NBRC 12513</strain>
    </source>
</reference>
<sequence>MIFRANVSRNSRKGIITMAAPHIIDPAGLLGQALTDASPDLMRHLLTSVINSLL</sequence>
<comment type="caution">
    <text evidence="1">The sequence shown here is derived from an EMBL/GenBank/DDBJ whole genome shotgun (WGS) entry which is preliminary data.</text>
</comment>
<dbReference type="Proteomes" id="UP000631312">
    <property type="component" value="Unassembled WGS sequence"/>
</dbReference>
<name>A0ABQ4AXT0_9ACTN</name>
<keyword evidence="2" id="KW-1185">Reference proteome</keyword>
<proteinExistence type="predicted"/>
<gene>
    <name evidence="1" type="ORF">Alo02nite_84880</name>
</gene>
<evidence type="ECO:0008006" key="3">
    <source>
        <dbReference type="Google" id="ProtNLM"/>
    </source>
</evidence>